<sequence>MIRVGRQGPSSDVICADSDYCCNPPLPRALLSRIPGMAAVTDEQVQRFRRDGYLVLEGVFNPQECEQMKQEINKILEEMDVPPHCRTEFITQQEDQLRAQGSADYFMTSGDKICFFFERGVFDEKGDFLVPREKSVNKIGHALHAHNPVFKEATHKAQVQETGRSLGLVKPVIVQSMYIFKQPGIGGEVTPHQDATFLHTEPLGRIIGFWIAIEDATEVNGCLWFIPGSHRAGISRRMVRTPPGTFPLTEFVGEEPKYDEDQFVAAPVPKGGLVLIHGEVVHKSELNSSPNSRHAYSFHVMESEGTRWSPDNWLQPTPELPFPSLFT</sequence>
<dbReference type="AlphaFoldDB" id="A0A8J1LI06"/>
<comment type="cofactor">
    <cofactor evidence="1">
        <name>Fe cation</name>
        <dbReference type="ChEBI" id="CHEBI:24875"/>
    </cofactor>
</comment>
<dbReference type="Gene3D" id="2.60.120.620">
    <property type="entry name" value="q2cbj1_9rhob like domain"/>
    <property type="match status" value="1"/>
</dbReference>
<evidence type="ECO:0000256" key="1">
    <source>
        <dbReference type="ARBA" id="ARBA00001962"/>
    </source>
</evidence>
<dbReference type="OrthoDB" id="445007at2759"/>
<dbReference type="SUPFAM" id="SSF51197">
    <property type="entry name" value="Clavaminate synthase-like"/>
    <property type="match status" value="1"/>
</dbReference>
<keyword evidence="2" id="KW-1185">Reference proteome</keyword>
<dbReference type="Proteomes" id="UP000186698">
    <property type="component" value="Chromosome 8L"/>
</dbReference>
<gene>
    <name evidence="3" type="primary">LOC108704482</name>
</gene>
<organism evidence="2 3">
    <name type="scientific">Xenopus laevis</name>
    <name type="common">African clawed frog</name>
    <dbReference type="NCBI Taxonomy" id="8355"/>
    <lineage>
        <taxon>Eukaryota</taxon>
        <taxon>Metazoa</taxon>
        <taxon>Chordata</taxon>
        <taxon>Craniata</taxon>
        <taxon>Vertebrata</taxon>
        <taxon>Euteleostomi</taxon>
        <taxon>Amphibia</taxon>
        <taxon>Batrachia</taxon>
        <taxon>Anura</taxon>
        <taxon>Pipoidea</taxon>
        <taxon>Pipidae</taxon>
        <taxon>Xenopodinae</taxon>
        <taxon>Xenopus</taxon>
        <taxon>Xenopus</taxon>
    </lineage>
</organism>
<reference evidence="3" key="1">
    <citation type="submission" date="2025-08" db="UniProtKB">
        <authorList>
            <consortium name="RefSeq"/>
        </authorList>
    </citation>
    <scope>IDENTIFICATION</scope>
    <source>
        <strain evidence="3">J_2021</strain>
        <tissue evidence="3">Erythrocytes</tissue>
    </source>
</reference>
<protein>
    <submittedName>
        <fullName evidence="3">Phytanoyl-CoA dioxygenase domain-containing protein 1-like</fullName>
    </submittedName>
</protein>
<dbReference type="GeneID" id="108704482"/>
<dbReference type="CTD" id="108704482"/>
<dbReference type="InterPro" id="IPR008775">
    <property type="entry name" value="Phytyl_CoA_dOase-like"/>
</dbReference>
<evidence type="ECO:0000313" key="3">
    <source>
        <dbReference type="RefSeq" id="XP_041429162.1"/>
    </source>
</evidence>
<dbReference type="PANTHER" id="PTHR20883:SF53">
    <property type="entry name" value="LOC100135401 PROTEIN"/>
    <property type="match status" value="1"/>
</dbReference>
<proteinExistence type="predicted"/>
<name>A0A8J1LI06_XENLA</name>
<dbReference type="PANTHER" id="PTHR20883">
    <property type="entry name" value="PHYTANOYL-COA DIOXYGENASE DOMAIN CONTAINING 1"/>
    <property type="match status" value="1"/>
</dbReference>
<accession>A0A8J1LI06</accession>
<dbReference type="Pfam" id="PF05721">
    <property type="entry name" value="PhyH"/>
    <property type="match status" value="1"/>
</dbReference>
<dbReference type="KEGG" id="xla:108704482"/>
<dbReference type="RefSeq" id="XP_041429162.1">
    <property type="nucleotide sequence ID" value="XM_041573228.1"/>
</dbReference>
<evidence type="ECO:0000313" key="2">
    <source>
        <dbReference type="Proteomes" id="UP000186698"/>
    </source>
</evidence>